<evidence type="ECO:0000313" key="3">
    <source>
        <dbReference type="Proteomes" id="UP000794436"/>
    </source>
</evidence>
<sequence>MTLPSPSKMRRGRAGLPLRTLRPLLFGVVFVFVVVPMLVYNLTTLDYSRIRRFSLTVDSLAQYTTNRGARLPSHLATCFDASGDTLLGSAADVTRLQTECFPSTATEVPDLVHFVYLPIHAVPLQEGEAKPVPENFTYVQFAAVQAVRKFVKPTMIILHYPATEPRSFWYTQCQRYLSLHRVTMPKLPDKSSLDVHQRREVMQFLLMLRALRKQGGVAFGGFNTFVLRSFRPWRKLAILGGRSASPSFSLSTRLLQATPRQQYIVFLESTLQQLFERDDQRLRDTPLNQLVAELTLEFFNVPSPSPSTAKSTARGKAVFATSGVLDAIAVEQLPAFLSASLSDRPVDLHHAVAFHLDTFRAAPRDATEQATAFAALQKRYQSAEALHDDETLFGAILRLSVSANRTAELDKHLLG</sequence>
<keyword evidence="1" id="KW-0472">Membrane</keyword>
<dbReference type="AlphaFoldDB" id="A0A8K1C8V7"/>
<keyword evidence="1" id="KW-1133">Transmembrane helix</keyword>
<keyword evidence="3" id="KW-1185">Reference proteome</keyword>
<accession>A0A8K1C8V7</accession>
<proteinExistence type="predicted"/>
<evidence type="ECO:0000256" key="1">
    <source>
        <dbReference type="SAM" id="Phobius"/>
    </source>
</evidence>
<feature type="transmembrane region" description="Helical" evidence="1">
    <location>
        <begin position="21"/>
        <end position="42"/>
    </location>
</feature>
<dbReference type="Proteomes" id="UP000794436">
    <property type="component" value="Unassembled WGS sequence"/>
</dbReference>
<dbReference type="PANTHER" id="PTHR46830:SF1">
    <property type="entry name" value="ALPHA-1,4-N-ACETYLGLUCOSAMINYLTRANSFERASE"/>
    <property type="match status" value="1"/>
</dbReference>
<name>A0A8K1C8V7_PYTOL</name>
<dbReference type="PANTHER" id="PTHR46830">
    <property type="entry name" value="TRANSFERASE, PUTATIVE-RELATED"/>
    <property type="match status" value="1"/>
</dbReference>
<evidence type="ECO:0000313" key="2">
    <source>
        <dbReference type="EMBL" id="TMW58824.1"/>
    </source>
</evidence>
<dbReference type="OrthoDB" id="101553at2759"/>
<gene>
    <name evidence="2" type="ORF">Poli38472_006969</name>
</gene>
<dbReference type="EMBL" id="SPLM01000110">
    <property type="protein sequence ID" value="TMW58824.1"/>
    <property type="molecule type" value="Genomic_DNA"/>
</dbReference>
<protein>
    <submittedName>
        <fullName evidence="2">Uncharacterized protein</fullName>
    </submittedName>
</protein>
<keyword evidence="1" id="KW-0812">Transmembrane</keyword>
<organism evidence="2 3">
    <name type="scientific">Pythium oligandrum</name>
    <name type="common">Mycoparasitic fungus</name>
    <dbReference type="NCBI Taxonomy" id="41045"/>
    <lineage>
        <taxon>Eukaryota</taxon>
        <taxon>Sar</taxon>
        <taxon>Stramenopiles</taxon>
        <taxon>Oomycota</taxon>
        <taxon>Peronosporomycetes</taxon>
        <taxon>Pythiales</taxon>
        <taxon>Pythiaceae</taxon>
        <taxon>Pythium</taxon>
    </lineage>
</organism>
<reference evidence="2" key="1">
    <citation type="submission" date="2019-03" db="EMBL/GenBank/DDBJ databases">
        <title>Long read genome sequence of the mycoparasitic Pythium oligandrum ATCC 38472 isolated from sugarbeet rhizosphere.</title>
        <authorList>
            <person name="Gaulin E."/>
        </authorList>
    </citation>
    <scope>NUCLEOTIDE SEQUENCE</scope>
    <source>
        <strain evidence="2">ATCC 38472_TT</strain>
    </source>
</reference>
<comment type="caution">
    <text evidence="2">The sequence shown here is derived from an EMBL/GenBank/DDBJ whole genome shotgun (WGS) entry which is preliminary data.</text>
</comment>